<evidence type="ECO:0000313" key="1">
    <source>
        <dbReference type="EMBL" id="MTB95699.1"/>
    </source>
</evidence>
<proteinExistence type="predicted"/>
<name>A0A6I3JCB8_9ACTN</name>
<reference evidence="1 2" key="1">
    <citation type="submission" date="2019-10" db="EMBL/GenBank/DDBJ databases">
        <title>Nocardioides novel species isolated from the excrement of Marmot.</title>
        <authorList>
            <person name="Zhang G."/>
        </authorList>
    </citation>
    <scope>NUCLEOTIDE SEQUENCE [LARGE SCALE GENOMIC DNA]</scope>
    <source>
        <strain evidence="2">zg-579</strain>
    </source>
</reference>
<dbReference type="EMBL" id="WLCI01000012">
    <property type="protein sequence ID" value="MTB95699.1"/>
    <property type="molecule type" value="Genomic_DNA"/>
</dbReference>
<dbReference type="Proteomes" id="UP000433406">
    <property type="component" value="Unassembled WGS sequence"/>
</dbReference>
<protein>
    <submittedName>
        <fullName evidence="1">DUF456 family protein</fullName>
    </submittedName>
</protein>
<accession>A0A6I3JCB8</accession>
<dbReference type="InterPro" id="IPR007403">
    <property type="entry name" value="DUF456"/>
</dbReference>
<gene>
    <name evidence="1" type="ORF">GGQ22_11435</name>
</gene>
<organism evidence="1 2">
    <name type="scientific">Nocardioides marmotae</name>
    <dbReference type="NCBI Taxonomy" id="2663857"/>
    <lineage>
        <taxon>Bacteria</taxon>
        <taxon>Bacillati</taxon>
        <taxon>Actinomycetota</taxon>
        <taxon>Actinomycetes</taxon>
        <taxon>Propionibacteriales</taxon>
        <taxon>Nocardioidaceae</taxon>
        <taxon>Nocardioides</taxon>
    </lineage>
</organism>
<dbReference type="AlphaFoldDB" id="A0A6I3JCB8"/>
<comment type="caution">
    <text evidence="1">The sequence shown here is derived from an EMBL/GenBank/DDBJ whole genome shotgun (WGS) entry which is preliminary data.</text>
</comment>
<keyword evidence="2" id="KW-1185">Reference proteome</keyword>
<evidence type="ECO:0000313" key="2">
    <source>
        <dbReference type="Proteomes" id="UP000433406"/>
    </source>
</evidence>
<sequence>MAPVSLLEVLVALAILVGIIGIVVPVLPGTLLVLAAVLVWTIQVGGATAWSVLAVATALLALGAVVKYAVPGRRLKDAGIPGSTLVVGGLLGVVGFFVVPVVGLLLGFVLGVYLAEHRRVGPALAWPSTKHALRAAGLSLLIELLAALAAAAVWVVGVVAT</sequence>
<dbReference type="Pfam" id="PF04306">
    <property type="entry name" value="DUF456"/>
    <property type="match status" value="1"/>
</dbReference>